<dbReference type="EMBL" id="AVOT02124405">
    <property type="protein sequence ID" value="MBW0586608.1"/>
    <property type="molecule type" value="Genomic_DNA"/>
</dbReference>
<dbReference type="AlphaFoldDB" id="A0A9Q3Q5W3"/>
<feature type="region of interest" description="Disordered" evidence="1">
    <location>
        <begin position="1"/>
        <end position="22"/>
    </location>
</feature>
<evidence type="ECO:0000313" key="2">
    <source>
        <dbReference type="EMBL" id="MBW0586608.1"/>
    </source>
</evidence>
<evidence type="ECO:0000256" key="1">
    <source>
        <dbReference type="SAM" id="MobiDB-lite"/>
    </source>
</evidence>
<dbReference type="Proteomes" id="UP000765509">
    <property type="component" value="Unassembled WGS sequence"/>
</dbReference>
<organism evidence="2 3">
    <name type="scientific">Austropuccinia psidii MF-1</name>
    <dbReference type="NCBI Taxonomy" id="1389203"/>
    <lineage>
        <taxon>Eukaryota</taxon>
        <taxon>Fungi</taxon>
        <taxon>Dikarya</taxon>
        <taxon>Basidiomycota</taxon>
        <taxon>Pucciniomycotina</taxon>
        <taxon>Pucciniomycetes</taxon>
        <taxon>Pucciniales</taxon>
        <taxon>Sphaerophragmiaceae</taxon>
        <taxon>Austropuccinia</taxon>
    </lineage>
</organism>
<comment type="caution">
    <text evidence="2">The sequence shown here is derived from an EMBL/GenBank/DDBJ whole genome shotgun (WGS) entry which is preliminary data.</text>
</comment>
<evidence type="ECO:0000313" key="3">
    <source>
        <dbReference type="Proteomes" id="UP000765509"/>
    </source>
</evidence>
<sequence length="174" mass="19472">MRPRGQLVSTQGQVCHKPQVGPPEPVLAPIPNQPRNGQNTLGPKIGQEPQMATIQSMASGNQQRPPAQLKERIPLKFRGRLFLSQCTPHLRIHEWGIYGIIYHYAPFLLRNTMVMFSGPNYVLQNQVSNPSPIFKEDISAIQSGNSLVATRRPFEDPNHLVLHELGCQFSSGLF</sequence>
<keyword evidence="3" id="KW-1185">Reference proteome</keyword>
<accession>A0A9Q3Q5W3</accession>
<reference evidence="2" key="1">
    <citation type="submission" date="2021-03" db="EMBL/GenBank/DDBJ databases">
        <title>Draft genome sequence of rust myrtle Austropuccinia psidii MF-1, a brazilian biotype.</title>
        <authorList>
            <person name="Quecine M.C."/>
            <person name="Pachon D.M.R."/>
            <person name="Bonatelli M.L."/>
            <person name="Correr F.H."/>
            <person name="Franceschini L.M."/>
            <person name="Leite T.F."/>
            <person name="Margarido G.R.A."/>
            <person name="Almeida C.A."/>
            <person name="Ferrarezi J.A."/>
            <person name="Labate C.A."/>
        </authorList>
    </citation>
    <scope>NUCLEOTIDE SEQUENCE</scope>
    <source>
        <strain evidence="2">MF-1</strain>
    </source>
</reference>
<gene>
    <name evidence="2" type="ORF">O181_126323</name>
</gene>
<proteinExistence type="predicted"/>
<protein>
    <submittedName>
        <fullName evidence="2">Uncharacterized protein</fullName>
    </submittedName>
</protein>
<name>A0A9Q3Q5W3_9BASI</name>